<dbReference type="GO" id="GO:0005886">
    <property type="term" value="C:plasma membrane"/>
    <property type="evidence" value="ECO:0007669"/>
    <property type="project" value="UniProtKB-SubCell"/>
</dbReference>
<dbReference type="PANTHER" id="PTHR30386:SF26">
    <property type="entry name" value="TRANSPORT PROTEIN COMB"/>
    <property type="match status" value="1"/>
</dbReference>
<reference evidence="14" key="1">
    <citation type="submission" date="2018-05" db="EMBL/GenBank/DDBJ databases">
        <authorList>
            <person name="Liu B.-T."/>
        </authorList>
    </citation>
    <scope>NUCLEOTIDE SEQUENCE [LARGE SCALE GENOMIC DNA]</scope>
    <source>
        <strain evidence="14">WD6-1</strain>
    </source>
</reference>
<dbReference type="EMBL" id="QEXV01000001">
    <property type="protein sequence ID" value="PWE18601.1"/>
    <property type="molecule type" value="Genomic_DNA"/>
</dbReference>
<sequence length="451" mass="50033">MTEERTDESATPAGEAGAAAAEDDFFDVMQPREGRWVILALLGALIFFLLWAGLTKLDEVTRAEGRVIPSRNTQSIQSSEPGTIREMLVRVGEQVEEGQVLVRLDDTLSSSDLGELESRLRALRAQQARLRVEASGGTLEDFLCPEEVAAADPEVCASERSLLEARLAAIRDRREIVEQRLEQRRRQLNEARTNIRTHREALALAEERLELVRPMAQTNVLPQTDLIEAERVASEQRGLLSASREAAQGAEAAVREAEAQLSEITTGFREEVQTTLNEVNDEINVIRETLRGAEDRVSRAEIRSPVSGTVNAIGITTLGAYVAPGQEILSVVPRDDTLLVEARVAPSDIAFIRPDQDANVKITAYDFTIYGGLDAEVTYVSSDSVYNSERDETYFVVHLQTDRAFLEMRGEQFPISPGMITQAEIVTGRKSILDYLLKPVTRAWGEALRER</sequence>
<dbReference type="AlphaFoldDB" id="A0A2U2BX52"/>
<dbReference type="NCBIfam" id="TIGR01843">
    <property type="entry name" value="type_I_hlyD"/>
    <property type="match status" value="1"/>
</dbReference>
<dbReference type="Gene3D" id="2.40.50.100">
    <property type="match status" value="1"/>
</dbReference>
<keyword evidence="8 9" id="KW-0472">Membrane</keyword>
<evidence type="ECO:0000259" key="12">
    <source>
        <dbReference type="Pfam" id="PF26002"/>
    </source>
</evidence>
<accession>A0A2U2BX52</accession>
<dbReference type="Pfam" id="PF25994">
    <property type="entry name" value="HH_AprE"/>
    <property type="match status" value="1"/>
</dbReference>
<dbReference type="InterPro" id="IPR006144">
    <property type="entry name" value="Secretion_HlyD_CS"/>
</dbReference>
<evidence type="ECO:0000256" key="6">
    <source>
        <dbReference type="ARBA" id="ARBA00022692"/>
    </source>
</evidence>
<dbReference type="GO" id="GO:0009306">
    <property type="term" value="P:protein secretion"/>
    <property type="evidence" value="ECO:0007669"/>
    <property type="project" value="InterPro"/>
</dbReference>
<feature type="coiled-coil region" evidence="10">
    <location>
        <begin position="240"/>
        <end position="303"/>
    </location>
</feature>
<evidence type="ECO:0000256" key="10">
    <source>
        <dbReference type="SAM" id="Coils"/>
    </source>
</evidence>
<evidence type="ECO:0000256" key="1">
    <source>
        <dbReference type="ARBA" id="ARBA00004377"/>
    </source>
</evidence>
<dbReference type="PROSITE" id="PS00543">
    <property type="entry name" value="HLYD_FAMILY"/>
    <property type="match status" value="1"/>
</dbReference>
<dbReference type="InterPro" id="IPR058982">
    <property type="entry name" value="Beta-barrel_AprE"/>
</dbReference>
<evidence type="ECO:0000256" key="2">
    <source>
        <dbReference type="ARBA" id="ARBA00009477"/>
    </source>
</evidence>
<keyword evidence="14" id="KW-1185">Reference proteome</keyword>
<evidence type="ECO:0000313" key="13">
    <source>
        <dbReference type="EMBL" id="PWE18601.1"/>
    </source>
</evidence>
<feature type="domain" description="AprE-like beta-barrel" evidence="12">
    <location>
        <begin position="338"/>
        <end position="428"/>
    </location>
</feature>
<evidence type="ECO:0000313" key="14">
    <source>
        <dbReference type="Proteomes" id="UP000245168"/>
    </source>
</evidence>
<evidence type="ECO:0000256" key="3">
    <source>
        <dbReference type="ARBA" id="ARBA00022448"/>
    </source>
</evidence>
<dbReference type="OrthoDB" id="9810980at2"/>
<feature type="domain" description="AprE-like long alpha-helical hairpin" evidence="11">
    <location>
        <begin position="110"/>
        <end position="296"/>
    </location>
</feature>
<protein>
    <recommendedName>
        <fullName evidence="9">Membrane fusion protein (MFP) family protein</fullName>
    </recommendedName>
</protein>
<keyword evidence="5 9" id="KW-0997">Cell inner membrane</keyword>
<dbReference type="Proteomes" id="UP000245168">
    <property type="component" value="Unassembled WGS sequence"/>
</dbReference>
<keyword evidence="7 9" id="KW-1133">Transmembrane helix</keyword>
<comment type="subcellular location">
    <subcellularLocation>
        <location evidence="1 9">Cell inner membrane</location>
        <topology evidence="1 9">Single-pass membrane protein</topology>
    </subcellularLocation>
</comment>
<evidence type="ECO:0000256" key="5">
    <source>
        <dbReference type="ARBA" id="ARBA00022519"/>
    </source>
</evidence>
<comment type="caution">
    <text evidence="13">The sequence shown here is derived from an EMBL/GenBank/DDBJ whole genome shotgun (WGS) entry which is preliminary data.</text>
</comment>
<dbReference type="InterPro" id="IPR050739">
    <property type="entry name" value="MFP"/>
</dbReference>
<dbReference type="RefSeq" id="WP_109251875.1">
    <property type="nucleotide sequence ID" value="NZ_QEXV01000001.1"/>
</dbReference>
<feature type="coiled-coil region" evidence="10">
    <location>
        <begin position="160"/>
        <end position="208"/>
    </location>
</feature>
<evidence type="ECO:0000259" key="11">
    <source>
        <dbReference type="Pfam" id="PF25994"/>
    </source>
</evidence>
<evidence type="ECO:0000256" key="7">
    <source>
        <dbReference type="ARBA" id="ARBA00022989"/>
    </source>
</evidence>
<dbReference type="Gene3D" id="2.40.30.170">
    <property type="match status" value="1"/>
</dbReference>
<organism evidence="13 14">
    <name type="scientific">Marinicauda salina</name>
    <dbReference type="NCBI Taxonomy" id="2135793"/>
    <lineage>
        <taxon>Bacteria</taxon>
        <taxon>Pseudomonadati</taxon>
        <taxon>Pseudomonadota</taxon>
        <taxon>Alphaproteobacteria</taxon>
        <taxon>Maricaulales</taxon>
        <taxon>Maricaulaceae</taxon>
        <taxon>Marinicauda</taxon>
    </lineage>
</organism>
<evidence type="ECO:0000256" key="9">
    <source>
        <dbReference type="RuleBase" id="RU365093"/>
    </source>
</evidence>
<keyword evidence="10" id="KW-0175">Coiled coil</keyword>
<keyword evidence="3 9" id="KW-0813">Transport</keyword>
<gene>
    <name evidence="13" type="ORF">DDZ18_03075</name>
</gene>
<comment type="similarity">
    <text evidence="2 9">Belongs to the membrane fusion protein (MFP) (TC 8.A.1) family.</text>
</comment>
<evidence type="ECO:0000256" key="8">
    <source>
        <dbReference type="ARBA" id="ARBA00023136"/>
    </source>
</evidence>
<proteinExistence type="inferred from homology"/>
<dbReference type="InterPro" id="IPR010129">
    <property type="entry name" value="T1SS_HlyD"/>
</dbReference>
<keyword evidence="4 9" id="KW-1003">Cell membrane</keyword>
<dbReference type="PRINTS" id="PR01490">
    <property type="entry name" value="RTXTOXIND"/>
</dbReference>
<dbReference type="PANTHER" id="PTHR30386">
    <property type="entry name" value="MEMBRANE FUSION SUBUNIT OF EMRAB-TOLC MULTIDRUG EFFLUX PUMP"/>
    <property type="match status" value="1"/>
</dbReference>
<dbReference type="Pfam" id="PF26002">
    <property type="entry name" value="Beta-barrel_AprE"/>
    <property type="match status" value="1"/>
</dbReference>
<dbReference type="InterPro" id="IPR058781">
    <property type="entry name" value="HH_AprE-like"/>
</dbReference>
<evidence type="ECO:0000256" key="4">
    <source>
        <dbReference type="ARBA" id="ARBA00022475"/>
    </source>
</evidence>
<name>A0A2U2BX52_9PROT</name>
<keyword evidence="6 9" id="KW-0812">Transmembrane</keyword>
<feature type="transmembrane region" description="Helical" evidence="9">
    <location>
        <begin position="36"/>
        <end position="54"/>
    </location>
</feature>